<dbReference type="AlphaFoldDB" id="A0AAU9E699"/>
<dbReference type="KEGG" id="hprf:HLPR_25500"/>
<proteinExistence type="predicted"/>
<reference evidence="2 3" key="1">
    <citation type="submission" date="2023-08" db="EMBL/GenBank/DDBJ databases">
        <title>Helicovermis profunda gen. nov., sp. nov., a novel mesophilic, fermentative bacterium within the Bacillota from a deep-sea hydrothermal vent chimney.</title>
        <authorList>
            <person name="Miyazaki U."/>
            <person name="Mizutani D."/>
            <person name="Hashimoto Y."/>
            <person name="Tame A."/>
            <person name="Sawayama S."/>
            <person name="Miyazaki J."/>
            <person name="Takai K."/>
            <person name="Nakagawa S."/>
        </authorList>
    </citation>
    <scope>NUCLEOTIDE SEQUENCE [LARGE SCALE GENOMIC DNA]</scope>
    <source>
        <strain evidence="2 3">S502</strain>
    </source>
</reference>
<protein>
    <submittedName>
        <fullName evidence="2">HD-GYP domain-containing protein</fullName>
    </submittedName>
</protein>
<accession>A0AAU9E699</accession>
<dbReference type="PANTHER" id="PTHR43155">
    <property type="entry name" value="CYCLIC DI-GMP PHOSPHODIESTERASE PA4108-RELATED"/>
    <property type="match status" value="1"/>
</dbReference>
<dbReference type="Gene3D" id="1.10.3210.10">
    <property type="entry name" value="Hypothetical protein af1432"/>
    <property type="match status" value="1"/>
</dbReference>
<dbReference type="RefSeq" id="WP_338535818.1">
    <property type="nucleotide sequence ID" value="NZ_AP028654.1"/>
</dbReference>
<dbReference type="PANTHER" id="PTHR43155:SF2">
    <property type="entry name" value="CYCLIC DI-GMP PHOSPHODIESTERASE PA4108"/>
    <property type="match status" value="1"/>
</dbReference>
<dbReference type="InterPro" id="IPR003607">
    <property type="entry name" value="HD/PDEase_dom"/>
</dbReference>
<evidence type="ECO:0000313" key="3">
    <source>
        <dbReference type="Proteomes" id="UP001321786"/>
    </source>
</evidence>
<name>A0AAU9E699_9FIRM</name>
<evidence type="ECO:0000313" key="2">
    <source>
        <dbReference type="EMBL" id="BEP30219.1"/>
    </source>
</evidence>
<organism evidence="2 3">
    <name type="scientific">Helicovermis profundi</name>
    <dbReference type="NCBI Taxonomy" id="3065157"/>
    <lineage>
        <taxon>Bacteria</taxon>
        <taxon>Bacillati</taxon>
        <taxon>Bacillota</taxon>
        <taxon>Clostridia</taxon>
        <taxon>Helicovermis</taxon>
    </lineage>
</organism>
<dbReference type="Pfam" id="PF13487">
    <property type="entry name" value="HD_5"/>
    <property type="match status" value="1"/>
</dbReference>
<feature type="domain" description="HD-GYP" evidence="1">
    <location>
        <begin position="102"/>
        <end position="302"/>
    </location>
</feature>
<keyword evidence="3" id="KW-1185">Reference proteome</keyword>
<dbReference type="SMART" id="SM00471">
    <property type="entry name" value="HDc"/>
    <property type="match status" value="1"/>
</dbReference>
<dbReference type="CDD" id="cd00077">
    <property type="entry name" value="HDc"/>
    <property type="match status" value="1"/>
</dbReference>
<evidence type="ECO:0000259" key="1">
    <source>
        <dbReference type="PROSITE" id="PS51832"/>
    </source>
</evidence>
<sequence length="355" mass="40596">MRAIPTSYVKETHKLGETLYTLNSGVLVRYGAILTKELVKQIEDQNIFTVYIIDEHSDYEVNSVISQQLRQRGNLLVKELFDAVSKRVSFIDIHKKIYELSDDILYEVSSVRNDQIEYVDIKKTDNYLYTSSFNTALLSVLLGWSLKLKRDQLKDLFIGAIYHDIGLALIPKAVVNKTEKLTIDEQKMIIMHPKRGYELLKDLPFISSHTKSIVFQHHEHIDGSGYPSRTKGSNVSILSQIVGLSDIYDAMVSDKPYKRASTPSEAIEYIMGVADRHFKFEIVNEFIKKINPFPAGSLIELNTGEKAVVDFVPKQLPLRPKIRIINKSIYGINYTEVDLSEETNLVIKKMIYSID</sequence>
<dbReference type="InterPro" id="IPR037522">
    <property type="entry name" value="HD_GYP_dom"/>
</dbReference>
<dbReference type="PROSITE" id="PS51832">
    <property type="entry name" value="HD_GYP"/>
    <property type="match status" value="1"/>
</dbReference>
<dbReference type="Proteomes" id="UP001321786">
    <property type="component" value="Chromosome"/>
</dbReference>
<gene>
    <name evidence="2" type="ORF">HLPR_25500</name>
</gene>
<dbReference type="EMBL" id="AP028654">
    <property type="protein sequence ID" value="BEP30219.1"/>
    <property type="molecule type" value="Genomic_DNA"/>
</dbReference>
<dbReference type="SUPFAM" id="SSF109604">
    <property type="entry name" value="HD-domain/PDEase-like"/>
    <property type="match status" value="1"/>
</dbReference>